<dbReference type="GeneID" id="2901093"/>
<dbReference type="STRING" id="284592.Q6BR59"/>
<organism evidence="9 10">
    <name type="scientific">Debaryomyces hansenii (strain ATCC 36239 / CBS 767 / BCRC 21394 / JCM 1990 / NBRC 0083 / IGC 2968)</name>
    <name type="common">Yeast</name>
    <name type="synonym">Torulaspora hansenii</name>
    <dbReference type="NCBI Taxonomy" id="284592"/>
    <lineage>
        <taxon>Eukaryota</taxon>
        <taxon>Fungi</taxon>
        <taxon>Dikarya</taxon>
        <taxon>Ascomycota</taxon>
        <taxon>Saccharomycotina</taxon>
        <taxon>Pichiomycetes</taxon>
        <taxon>Debaryomycetaceae</taxon>
        <taxon>Debaryomyces</taxon>
    </lineage>
</organism>
<feature type="region of interest" description="Disordered" evidence="7">
    <location>
        <begin position="1"/>
        <end position="53"/>
    </location>
</feature>
<dbReference type="HOGENOM" id="CLU_036005_1_0_1"/>
<sequence>MSPTSIETTKAPKNDAPKYSILQKNTFKNTTKKNNGSSPYAEKYKEGPSYQPSTLYLEPSGDLDREYEFDEITPQIGREYPTAKISDILKDKKKLQDLAITVSRRGVVFFRNQDITVEEQKILADELGKLTHKPKTSGLHIHPTAPAGGFFKDDDSEETDPEVSIISSKLSKELYIKNFTRGKRSGEGWHSDITFEPVTSDYAVLKIVESTPTGGDTLWASGYALYEKLTPTFRSYLETLTGVYSQPGFKKASEGKFEIYSGVRGAPENVGDELTAVHPLVRTNPVTGWKSIFSIGHHFTSINGLSDSESALIKDYLSELLYGSHDIQVRFRWNKNDVAIWDNRSVYHTATNDYFNDAFERTGVRTVGIGERPYLDANSSSRDEALNEYQNLT</sequence>
<reference evidence="9 10" key="1">
    <citation type="journal article" date="2004" name="Nature">
        <title>Genome evolution in yeasts.</title>
        <authorList>
            <consortium name="Genolevures"/>
            <person name="Dujon B."/>
            <person name="Sherman D."/>
            <person name="Fischer G."/>
            <person name="Durrens P."/>
            <person name="Casaregola S."/>
            <person name="Lafontaine I."/>
            <person name="de Montigny J."/>
            <person name="Marck C."/>
            <person name="Neuveglise C."/>
            <person name="Talla E."/>
            <person name="Goffard N."/>
            <person name="Frangeul L."/>
            <person name="Aigle M."/>
            <person name="Anthouard V."/>
            <person name="Babour A."/>
            <person name="Barbe V."/>
            <person name="Barnay S."/>
            <person name="Blanchin S."/>
            <person name="Beckerich J.M."/>
            <person name="Beyne E."/>
            <person name="Bleykasten C."/>
            <person name="Boisrame A."/>
            <person name="Boyer J."/>
            <person name="Cattolico L."/>
            <person name="Confanioleri F."/>
            <person name="de Daruvar A."/>
            <person name="Despons L."/>
            <person name="Fabre E."/>
            <person name="Fairhead C."/>
            <person name="Ferry-Dumazet H."/>
            <person name="Groppi A."/>
            <person name="Hantraye F."/>
            <person name="Hennequin C."/>
            <person name="Jauniaux N."/>
            <person name="Joyet P."/>
            <person name="Kachouri R."/>
            <person name="Kerrest A."/>
            <person name="Koszul R."/>
            <person name="Lemaire M."/>
            <person name="Lesur I."/>
            <person name="Ma L."/>
            <person name="Muller H."/>
            <person name="Nicaud J.M."/>
            <person name="Nikolski M."/>
            <person name="Oztas S."/>
            <person name="Ozier-Kalogeropoulos O."/>
            <person name="Pellenz S."/>
            <person name="Potier S."/>
            <person name="Richard G.F."/>
            <person name="Straub M.L."/>
            <person name="Suleau A."/>
            <person name="Swennene D."/>
            <person name="Tekaia F."/>
            <person name="Wesolowski-Louvel M."/>
            <person name="Westhof E."/>
            <person name="Wirth B."/>
            <person name="Zeniou-Meyer M."/>
            <person name="Zivanovic I."/>
            <person name="Bolotin-Fukuhara M."/>
            <person name="Thierry A."/>
            <person name="Bouchier C."/>
            <person name="Caudron B."/>
            <person name="Scarpelli C."/>
            <person name="Gaillardin C."/>
            <person name="Weissenbach J."/>
            <person name="Wincker P."/>
            <person name="Souciet J.L."/>
        </authorList>
    </citation>
    <scope>NUCLEOTIDE SEQUENCE [LARGE SCALE GENOMIC DNA]</scope>
    <source>
        <strain evidence="10">ATCC 36239 / CBS 767 / BCRC 21394 / JCM 1990 / NBRC 0083 / IGC 2968</strain>
    </source>
</reference>
<dbReference type="VEuPathDB" id="FungiDB:DEHA2D18986g"/>
<evidence type="ECO:0000256" key="5">
    <source>
        <dbReference type="ARBA" id="ARBA00023002"/>
    </source>
</evidence>
<evidence type="ECO:0000256" key="2">
    <source>
        <dbReference type="ARBA" id="ARBA00005896"/>
    </source>
</evidence>
<dbReference type="EMBL" id="CR382136">
    <property type="protein sequence ID" value="CAG87485.1"/>
    <property type="molecule type" value="Genomic_DNA"/>
</dbReference>
<dbReference type="Pfam" id="PF02668">
    <property type="entry name" value="TauD"/>
    <property type="match status" value="1"/>
</dbReference>
<comment type="similarity">
    <text evidence="2">Belongs to the TfdA dioxygenase family.</text>
</comment>
<keyword evidence="3" id="KW-0479">Metal-binding</keyword>
<dbReference type="GO" id="GO:0016706">
    <property type="term" value="F:2-oxoglutarate-dependent dioxygenase activity"/>
    <property type="evidence" value="ECO:0007669"/>
    <property type="project" value="TreeGrafter"/>
</dbReference>
<feature type="domain" description="TauD/TfdA-like" evidence="8">
    <location>
        <begin position="69"/>
        <end position="363"/>
    </location>
</feature>
<dbReference type="InterPro" id="IPR042098">
    <property type="entry name" value="TauD-like_sf"/>
</dbReference>
<dbReference type="RefSeq" id="XP_459311.1">
    <property type="nucleotide sequence ID" value="XM_459311.1"/>
</dbReference>
<proteinExistence type="inferred from homology"/>
<keyword evidence="10" id="KW-1185">Reference proteome</keyword>
<dbReference type="OMA" id="TAYYAQP"/>
<evidence type="ECO:0000256" key="1">
    <source>
        <dbReference type="ARBA" id="ARBA00001954"/>
    </source>
</evidence>
<dbReference type="Proteomes" id="UP000000599">
    <property type="component" value="Chromosome D"/>
</dbReference>
<feature type="compositionally biased region" description="Low complexity" evidence="7">
    <location>
        <begin position="24"/>
        <end position="35"/>
    </location>
</feature>
<protein>
    <submittedName>
        <fullName evidence="9">DEHA2D18986p</fullName>
    </submittedName>
</protein>
<evidence type="ECO:0000256" key="6">
    <source>
        <dbReference type="ARBA" id="ARBA00023004"/>
    </source>
</evidence>
<keyword evidence="5" id="KW-0560">Oxidoreductase</keyword>
<evidence type="ECO:0000313" key="10">
    <source>
        <dbReference type="Proteomes" id="UP000000599"/>
    </source>
</evidence>
<dbReference type="eggNOG" id="ENOG502QS4K">
    <property type="taxonomic scope" value="Eukaryota"/>
</dbReference>
<accession>Q6BR59</accession>
<evidence type="ECO:0000256" key="4">
    <source>
        <dbReference type="ARBA" id="ARBA00022964"/>
    </source>
</evidence>
<evidence type="ECO:0000256" key="3">
    <source>
        <dbReference type="ARBA" id="ARBA00022723"/>
    </source>
</evidence>
<dbReference type="GO" id="GO:0046872">
    <property type="term" value="F:metal ion binding"/>
    <property type="evidence" value="ECO:0007669"/>
    <property type="project" value="UniProtKB-KW"/>
</dbReference>
<dbReference type="KEGG" id="dha:DEHA2D18986g"/>
<keyword evidence="4" id="KW-0223">Dioxygenase</keyword>
<dbReference type="SUPFAM" id="SSF51197">
    <property type="entry name" value="Clavaminate synthase-like"/>
    <property type="match status" value="1"/>
</dbReference>
<dbReference type="GO" id="GO:0005737">
    <property type="term" value="C:cytoplasm"/>
    <property type="evidence" value="ECO:0007669"/>
    <property type="project" value="TreeGrafter"/>
</dbReference>
<dbReference type="InterPro" id="IPR003819">
    <property type="entry name" value="TauD/TfdA-like"/>
</dbReference>
<comment type="cofactor">
    <cofactor evidence="1">
        <name>Fe(2+)</name>
        <dbReference type="ChEBI" id="CHEBI:29033"/>
    </cofactor>
</comment>
<name>Q6BR59_DEBHA</name>
<dbReference type="PANTHER" id="PTHR30468">
    <property type="entry name" value="ALPHA-KETOGLUTARATE-DEPENDENT SULFONATE DIOXYGENASE"/>
    <property type="match status" value="1"/>
</dbReference>
<gene>
    <name evidence="9" type="ordered locus">DEHA2D18986g</name>
</gene>
<evidence type="ECO:0000256" key="7">
    <source>
        <dbReference type="SAM" id="MobiDB-lite"/>
    </source>
</evidence>
<keyword evidence="6" id="KW-0408">Iron</keyword>
<evidence type="ECO:0000259" key="8">
    <source>
        <dbReference type="Pfam" id="PF02668"/>
    </source>
</evidence>
<dbReference type="InterPro" id="IPR051323">
    <property type="entry name" value="AtsK-like"/>
</dbReference>
<evidence type="ECO:0000313" key="9">
    <source>
        <dbReference type="EMBL" id="CAG87485.1"/>
    </source>
</evidence>
<dbReference type="PANTHER" id="PTHR30468:SF10">
    <property type="entry name" value="TAUD_TFDA-LIKE DOMAIN-CONTAINING PROTEIN"/>
    <property type="match status" value="1"/>
</dbReference>
<dbReference type="AlphaFoldDB" id="Q6BR59"/>
<dbReference type="InParanoid" id="Q6BR59"/>
<dbReference type="OrthoDB" id="10257314at2759"/>
<dbReference type="Gene3D" id="3.60.130.10">
    <property type="entry name" value="Clavaminate synthase-like"/>
    <property type="match status" value="1"/>
</dbReference>